<accession>A0A8K1G464</accession>
<protein>
    <recommendedName>
        <fullName evidence="3">Integrase zinc-binding domain-containing protein</fullName>
    </recommendedName>
</protein>
<dbReference type="EMBL" id="SWJQ01000725">
    <property type="protein sequence ID" value="TRZ11348.1"/>
    <property type="molecule type" value="Genomic_DNA"/>
</dbReference>
<dbReference type="Gene3D" id="1.10.340.70">
    <property type="match status" value="1"/>
</dbReference>
<evidence type="ECO:0000313" key="1">
    <source>
        <dbReference type="EMBL" id="TRZ11348.1"/>
    </source>
</evidence>
<name>A0A8K1G464_9PASS</name>
<sequence>MALIPAKVGPVQPYLGQKTSYSAEDEKLAQLVQAQKNAMGWYVTGTGQVVVPTKLMKVILETEHNKCHWGAEVLVKFLKREIISNQMLTMAKRVNAMCPVCLKNNPIVRKQIQLEKLQVLVALKGALQWNRPLPLENPVHDIQPGDQMMKHWDGLTREVLHAPPLSEFKARLDGALTNQIQ</sequence>
<reference evidence="1" key="1">
    <citation type="submission" date="2019-04" db="EMBL/GenBank/DDBJ databases">
        <title>Genome assembly of Zosterops borbonicus 15179.</title>
        <authorList>
            <person name="Leroy T."/>
            <person name="Anselmetti Y."/>
            <person name="Tilak M.-K."/>
            <person name="Nabholz B."/>
        </authorList>
    </citation>
    <scope>NUCLEOTIDE SEQUENCE</scope>
    <source>
        <strain evidence="1">HGM_15179</strain>
        <tissue evidence="1">Muscle</tissue>
    </source>
</reference>
<proteinExistence type="predicted"/>
<gene>
    <name evidence="1" type="ORF">HGM15179_015766</name>
</gene>
<dbReference type="AlphaFoldDB" id="A0A8K1G464"/>
<evidence type="ECO:0008006" key="3">
    <source>
        <dbReference type="Google" id="ProtNLM"/>
    </source>
</evidence>
<organism evidence="1 2">
    <name type="scientific">Zosterops borbonicus</name>
    <dbReference type="NCBI Taxonomy" id="364589"/>
    <lineage>
        <taxon>Eukaryota</taxon>
        <taxon>Metazoa</taxon>
        <taxon>Chordata</taxon>
        <taxon>Craniata</taxon>
        <taxon>Vertebrata</taxon>
        <taxon>Euteleostomi</taxon>
        <taxon>Archelosauria</taxon>
        <taxon>Archosauria</taxon>
        <taxon>Dinosauria</taxon>
        <taxon>Saurischia</taxon>
        <taxon>Theropoda</taxon>
        <taxon>Coelurosauria</taxon>
        <taxon>Aves</taxon>
        <taxon>Neognathae</taxon>
        <taxon>Neoaves</taxon>
        <taxon>Telluraves</taxon>
        <taxon>Australaves</taxon>
        <taxon>Passeriformes</taxon>
        <taxon>Sylvioidea</taxon>
        <taxon>Zosteropidae</taxon>
        <taxon>Zosterops</taxon>
    </lineage>
</organism>
<keyword evidence="2" id="KW-1185">Reference proteome</keyword>
<evidence type="ECO:0000313" key="2">
    <source>
        <dbReference type="Proteomes" id="UP000796761"/>
    </source>
</evidence>
<comment type="caution">
    <text evidence="1">The sequence shown here is derived from an EMBL/GenBank/DDBJ whole genome shotgun (WGS) entry which is preliminary data.</text>
</comment>
<dbReference type="OrthoDB" id="9950135at2759"/>
<dbReference type="Proteomes" id="UP000796761">
    <property type="component" value="Unassembled WGS sequence"/>
</dbReference>